<keyword evidence="2" id="KW-0812">Transmembrane</keyword>
<gene>
    <name evidence="3" type="ORF">DBV15_02765</name>
</gene>
<feature type="transmembrane region" description="Helical" evidence="2">
    <location>
        <begin position="110"/>
        <end position="133"/>
    </location>
</feature>
<reference evidence="3 4" key="1">
    <citation type="journal article" date="2019" name="Philos. Trans. R. Soc. Lond., B, Biol. Sci.">
        <title>Ant behaviour and brain gene expression of defending hosts depend on the ecological success of the intruding social parasite.</title>
        <authorList>
            <person name="Kaur R."/>
            <person name="Stoldt M."/>
            <person name="Jongepier E."/>
            <person name="Feldmeyer B."/>
            <person name="Menzel F."/>
            <person name="Bornberg-Bauer E."/>
            <person name="Foitzik S."/>
        </authorList>
    </citation>
    <scope>NUCLEOTIDE SEQUENCE [LARGE SCALE GENOMIC DNA]</scope>
    <source>
        <tissue evidence="3">Whole body</tissue>
    </source>
</reference>
<keyword evidence="2" id="KW-0472">Membrane</keyword>
<evidence type="ECO:0000256" key="2">
    <source>
        <dbReference type="SAM" id="Phobius"/>
    </source>
</evidence>
<evidence type="ECO:0000313" key="4">
    <source>
        <dbReference type="Proteomes" id="UP000310200"/>
    </source>
</evidence>
<comment type="caution">
    <text evidence="3">The sequence shown here is derived from an EMBL/GenBank/DDBJ whole genome shotgun (WGS) entry which is preliminary data.</text>
</comment>
<dbReference type="AlphaFoldDB" id="A0A4S2KG63"/>
<keyword evidence="4" id="KW-1185">Reference proteome</keyword>
<dbReference type="EMBL" id="QBLH01002486">
    <property type="protein sequence ID" value="TGZ48411.1"/>
    <property type="molecule type" value="Genomic_DNA"/>
</dbReference>
<keyword evidence="2" id="KW-1133">Transmembrane helix</keyword>
<dbReference type="Proteomes" id="UP000310200">
    <property type="component" value="Unassembled WGS sequence"/>
</dbReference>
<name>A0A4S2KG63_9HYME</name>
<sequence>MIFVRTKSLVRGLLGSSMIGYLYGDHMVLSSDFVTIGVSVYPVYFHSVWSRCLVPSCEKVMFGYSLGGHFGHFDLNFLSAGGVNDALLIRRSLLILIARMGNLHVMLLRLMSSLLFLLEITLLSLFVLLISLLKSLMKTPERRRSDTVAVYDNYIASKFDILFLSINRMKTNGPADSISHSFRGILEARDTGLFRLAGENIHGRFSEEGGGEGKDRGHTSSVSGKNARGRTFERMELSGMAYVTLFDISTCDRNDTGFLLKQYSADKSALLRATTKEKEEIIRNCNTPKLYMINGPGARYTREREVEWSKARSPKSPERKYQDRYTKRGVMLYIVDGEARVVPPRCQNKRRRIRQERVGPLLLSSATSVYGFPQGISFFLAANSFVPDAARSTDADVARSVIYQVIDQPRPFQVSAWYKVETGIRSSANESPAVGVVVAAAAAAAAAAKRSDRNTRADKALVCSMIGDYHRDWSDMLLATRHRWPVDAMQLEIKTASIAHWFAVCVTTP</sequence>
<feature type="region of interest" description="Disordered" evidence="1">
    <location>
        <begin position="204"/>
        <end position="229"/>
    </location>
</feature>
<feature type="compositionally biased region" description="Basic and acidic residues" evidence="1">
    <location>
        <begin position="204"/>
        <end position="218"/>
    </location>
</feature>
<evidence type="ECO:0000313" key="3">
    <source>
        <dbReference type="EMBL" id="TGZ48411.1"/>
    </source>
</evidence>
<accession>A0A4S2KG63</accession>
<proteinExistence type="predicted"/>
<organism evidence="3 4">
    <name type="scientific">Temnothorax longispinosus</name>
    <dbReference type="NCBI Taxonomy" id="300112"/>
    <lineage>
        <taxon>Eukaryota</taxon>
        <taxon>Metazoa</taxon>
        <taxon>Ecdysozoa</taxon>
        <taxon>Arthropoda</taxon>
        <taxon>Hexapoda</taxon>
        <taxon>Insecta</taxon>
        <taxon>Pterygota</taxon>
        <taxon>Neoptera</taxon>
        <taxon>Endopterygota</taxon>
        <taxon>Hymenoptera</taxon>
        <taxon>Apocrita</taxon>
        <taxon>Aculeata</taxon>
        <taxon>Formicoidea</taxon>
        <taxon>Formicidae</taxon>
        <taxon>Myrmicinae</taxon>
        <taxon>Temnothorax</taxon>
    </lineage>
</organism>
<evidence type="ECO:0000256" key="1">
    <source>
        <dbReference type="SAM" id="MobiDB-lite"/>
    </source>
</evidence>
<protein>
    <submittedName>
        <fullName evidence="3">Uncharacterized protein</fullName>
    </submittedName>
</protein>